<organism evidence="1 2">
    <name type="scientific">Bifidobacterium gallicum DSM 20093 = LMG 11596</name>
    <dbReference type="NCBI Taxonomy" id="561180"/>
    <lineage>
        <taxon>Bacteria</taxon>
        <taxon>Bacillati</taxon>
        <taxon>Actinomycetota</taxon>
        <taxon>Actinomycetes</taxon>
        <taxon>Bifidobacteriales</taxon>
        <taxon>Bifidobacteriaceae</taxon>
        <taxon>Bifidobacterium</taxon>
    </lineage>
</organism>
<sequence length="67" mass="7275">MRPMVPLTQNPNRIAAAPCGLRDFAVIACCSSTPHPLLGVIVMCPSQCAMVREAVHLIGIYLRPFLL</sequence>
<proteinExistence type="predicted"/>
<protein>
    <submittedName>
        <fullName evidence="1">Uncharacterized protein</fullName>
    </submittedName>
</protein>
<comment type="caution">
    <text evidence="1">The sequence shown here is derived from an EMBL/GenBank/DDBJ whole genome shotgun (WGS) entry which is preliminary data.</text>
</comment>
<name>D1NU89_9BIFI</name>
<dbReference type="AlphaFoldDB" id="D1NU89"/>
<evidence type="ECO:0000313" key="1">
    <source>
        <dbReference type="EMBL" id="EFA23293.1"/>
    </source>
</evidence>
<reference evidence="1 2" key="1">
    <citation type="submission" date="2009-11" db="EMBL/GenBank/DDBJ databases">
        <authorList>
            <person name="Weinstock G."/>
            <person name="Sodergren E."/>
            <person name="Clifton S."/>
            <person name="Fulton L."/>
            <person name="Fulton B."/>
            <person name="Courtney L."/>
            <person name="Fronick C."/>
            <person name="Harrison M."/>
            <person name="Strong C."/>
            <person name="Farmer C."/>
            <person name="Delahaunty K."/>
            <person name="Markovic C."/>
            <person name="Hall O."/>
            <person name="Minx P."/>
            <person name="Tomlinson C."/>
            <person name="Mitreva M."/>
            <person name="Nelson J."/>
            <person name="Hou S."/>
            <person name="Wollam A."/>
            <person name="Pepin K.H."/>
            <person name="Johnson M."/>
            <person name="Bhonagiri V."/>
            <person name="Nash W.E."/>
            <person name="Warren W."/>
            <person name="Chinwalla A."/>
            <person name="Mardis E.R."/>
            <person name="Wilson R.K."/>
        </authorList>
    </citation>
    <scope>NUCLEOTIDE SEQUENCE [LARGE SCALE GENOMIC DNA]</scope>
    <source>
        <strain evidence="1 2">DSM 20093</strain>
    </source>
</reference>
<gene>
    <name evidence="1" type="ORF">BIFGAL_03410</name>
</gene>
<evidence type="ECO:0000313" key="2">
    <source>
        <dbReference type="Proteomes" id="UP000003656"/>
    </source>
</evidence>
<dbReference type="EMBL" id="ABXB03000002">
    <property type="protein sequence ID" value="EFA23293.1"/>
    <property type="molecule type" value="Genomic_DNA"/>
</dbReference>
<accession>D1NU89</accession>
<dbReference type="Proteomes" id="UP000003656">
    <property type="component" value="Unassembled WGS sequence"/>
</dbReference>